<dbReference type="EMBL" id="JBHSZG010000001">
    <property type="protein sequence ID" value="MFC7136940.1"/>
    <property type="molecule type" value="Genomic_DNA"/>
</dbReference>
<dbReference type="Gene3D" id="3.40.5.50">
    <property type="match status" value="1"/>
</dbReference>
<evidence type="ECO:0000313" key="1">
    <source>
        <dbReference type="EMBL" id="MFC7136940.1"/>
    </source>
</evidence>
<sequence>MGSILGVDGVEYDLAADDVVTLPAENAGPLVERDAAEPVE</sequence>
<gene>
    <name evidence="1" type="ORF">ACFQRB_11600</name>
</gene>
<dbReference type="AlphaFoldDB" id="A0ABD5XTF2"/>
<keyword evidence="2" id="KW-1185">Reference proteome</keyword>
<protein>
    <submittedName>
        <fullName evidence="1">Uncharacterized protein</fullName>
    </submittedName>
</protein>
<reference evidence="1 2" key="1">
    <citation type="journal article" date="2019" name="Int. J. Syst. Evol. Microbiol.">
        <title>The Global Catalogue of Microorganisms (GCM) 10K type strain sequencing project: providing services to taxonomists for standard genome sequencing and annotation.</title>
        <authorList>
            <consortium name="The Broad Institute Genomics Platform"/>
            <consortium name="The Broad Institute Genome Sequencing Center for Infectious Disease"/>
            <person name="Wu L."/>
            <person name="Ma J."/>
        </authorList>
    </citation>
    <scope>NUCLEOTIDE SEQUENCE [LARGE SCALE GENOMIC DNA]</scope>
    <source>
        <strain evidence="1 2">DT92</strain>
    </source>
</reference>
<evidence type="ECO:0000313" key="2">
    <source>
        <dbReference type="Proteomes" id="UP001596368"/>
    </source>
</evidence>
<dbReference type="Proteomes" id="UP001596368">
    <property type="component" value="Unassembled WGS sequence"/>
</dbReference>
<proteinExistence type="predicted"/>
<comment type="caution">
    <text evidence="1">The sequence shown here is derived from an EMBL/GenBank/DDBJ whole genome shotgun (WGS) entry which is preliminary data.</text>
</comment>
<organism evidence="1 2">
    <name type="scientific">Halobaculum litoreum</name>
    <dbReference type="NCBI Taxonomy" id="3031998"/>
    <lineage>
        <taxon>Archaea</taxon>
        <taxon>Methanobacteriati</taxon>
        <taxon>Methanobacteriota</taxon>
        <taxon>Stenosarchaea group</taxon>
        <taxon>Halobacteria</taxon>
        <taxon>Halobacteriales</taxon>
        <taxon>Haloferacaceae</taxon>
        <taxon>Halobaculum</taxon>
    </lineage>
</organism>
<name>A0ABD5XTF2_9EURY</name>
<accession>A0ABD5XTF2</accession>